<feature type="compositionally biased region" description="Low complexity" evidence="1">
    <location>
        <begin position="177"/>
        <end position="196"/>
    </location>
</feature>
<gene>
    <name evidence="2" type="ORF">TCIL3000_0_34310</name>
</gene>
<evidence type="ECO:0000313" key="2">
    <source>
        <dbReference type="EMBL" id="CCD12564.1"/>
    </source>
</evidence>
<name>F9W5W1_TRYCI</name>
<accession>F9W5W1</accession>
<evidence type="ECO:0000256" key="1">
    <source>
        <dbReference type="SAM" id="MobiDB-lite"/>
    </source>
</evidence>
<feature type="compositionally biased region" description="Polar residues" evidence="1">
    <location>
        <begin position="49"/>
        <end position="64"/>
    </location>
</feature>
<keyword evidence="3" id="KW-1185">Reference proteome</keyword>
<dbReference type="EMBL" id="CAEQ01000785">
    <property type="protein sequence ID" value="CCD12564.1"/>
    <property type="molecule type" value="Genomic_DNA"/>
</dbReference>
<feature type="region of interest" description="Disordered" evidence="1">
    <location>
        <begin position="49"/>
        <end position="103"/>
    </location>
</feature>
<proteinExistence type="predicted"/>
<dbReference type="AlphaFoldDB" id="F9W5W1"/>
<evidence type="ECO:0000313" key="3">
    <source>
        <dbReference type="Proteomes" id="UP000000702"/>
    </source>
</evidence>
<protein>
    <submittedName>
        <fullName evidence="2">WGS project CAEQ00000000 data, annotated contig 1389</fullName>
    </submittedName>
</protein>
<dbReference type="Proteomes" id="UP000000702">
    <property type="component" value="Unassembled WGS sequence"/>
</dbReference>
<feature type="region of interest" description="Disordered" evidence="1">
    <location>
        <begin position="164"/>
        <end position="196"/>
    </location>
</feature>
<reference evidence="2 3" key="2">
    <citation type="journal article" date="2012" name="Proc. Natl. Acad. Sci. U.S.A.">
        <title>Antigenic diversity is generated by distinct evolutionary mechanisms in African trypanosome species.</title>
        <authorList>
            <person name="Jackson A.P."/>
            <person name="Berry A."/>
            <person name="Aslett M."/>
            <person name="Allison H.C."/>
            <person name="Burton P."/>
            <person name="Vavrova-Anderson J."/>
            <person name="Brown R."/>
            <person name="Browne H."/>
            <person name="Corton N."/>
            <person name="Hauser H."/>
            <person name="Gamble J."/>
            <person name="Gilderthorp R."/>
            <person name="Marcello L."/>
            <person name="McQuillan J."/>
            <person name="Otto T.D."/>
            <person name="Quail M.A."/>
            <person name="Sanders M.J."/>
            <person name="van Tonder A."/>
            <person name="Ginger M.L."/>
            <person name="Field M.C."/>
            <person name="Barry J.D."/>
            <person name="Hertz-Fowler C."/>
            <person name="Berriman M."/>
        </authorList>
    </citation>
    <scope>NUCLEOTIDE SEQUENCE [LARGE SCALE GENOMIC DNA]</scope>
    <source>
        <strain evidence="2 3">IL3000</strain>
    </source>
</reference>
<reference evidence="3" key="1">
    <citation type="submission" date="2011-07" db="EMBL/GenBank/DDBJ databases">
        <title>Divergent evolution of antigenic variation in African trypanosomes.</title>
        <authorList>
            <person name="Jackson A.P."/>
            <person name="Berry A."/>
            <person name="Allison H.C."/>
            <person name="Burton P."/>
            <person name="Anderson J."/>
            <person name="Aslett M."/>
            <person name="Brown R."/>
            <person name="Corton N."/>
            <person name="Harris D."/>
            <person name="Hauser H."/>
            <person name="Gamble J."/>
            <person name="Gilderthorp R."/>
            <person name="McQuillan J."/>
            <person name="Quail M.A."/>
            <person name="Sanders M."/>
            <person name="Van Tonder A."/>
            <person name="Ginger M.L."/>
            <person name="Donelson J.E."/>
            <person name="Field M.C."/>
            <person name="Barry J.D."/>
            <person name="Berriman M."/>
            <person name="Hertz-Fowler C."/>
        </authorList>
    </citation>
    <scope>NUCLEOTIDE SEQUENCE [LARGE SCALE GENOMIC DNA]</scope>
    <source>
        <strain evidence="3">IL3000</strain>
    </source>
</reference>
<dbReference type="VEuPathDB" id="TriTrypDB:TcIL3000_0_34310"/>
<sequence length="240" mass="26119">MRIMGKFGVTRWSKVRQIRAYKKHEGERNLEGSNNHIDERTVNYIITSNGDTCTPATHPPSTQGDRTKRGGGGTESARTGVHRRAQSEHPGDPSIPRRSGAPCRASLPFGLQCGDDPARTPGPGCWKGEIAYIYISSTESSQAAQKKADEDGGGEPKYIYVSRTGSASQETPPPETPSQDPSQSPSQPPNRLRGRVLRGLTGRLARGRRLLCDPLLTAYIDVCHWLSSTVMGIRLGALRT</sequence>
<organism evidence="2 3">
    <name type="scientific">Trypanosoma congolense (strain IL3000)</name>
    <dbReference type="NCBI Taxonomy" id="1068625"/>
    <lineage>
        <taxon>Eukaryota</taxon>
        <taxon>Discoba</taxon>
        <taxon>Euglenozoa</taxon>
        <taxon>Kinetoplastea</taxon>
        <taxon>Metakinetoplastina</taxon>
        <taxon>Trypanosomatida</taxon>
        <taxon>Trypanosomatidae</taxon>
        <taxon>Trypanosoma</taxon>
        <taxon>Nannomonas</taxon>
    </lineage>
</organism>
<comment type="caution">
    <text evidence="2">The sequence shown here is derived from an EMBL/GenBank/DDBJ whole genome shotgun (WGS) entry which is preliminary data.</text>
</comment>